<reference evidence="4" key="1">
    <citation type="journal article" date="2023" name="Mol. Phylogenet. Evol.">
        <title>Genome-scale phylogeny and comparative genomics of the fungal order Sordariales.</title>
        <authorList>
            <person name="Hensen N."/>
            <person name="Bonometti L."/>
            <person name="Westerberg I."/>
            <person name="Brannstrom I.O."/>
            <person name="Guillou S."/>
            <person name="Cros-Aarteil S."/>
            <person name="Calhoun S."/>
            <person name="Haridas S."/>
            <person name="Kuo A."/>
            <person name="Mondo S."/>
            <person name="Pangilinan J."/>
            <person name="Riley R."/>
            <person name="LaButti K."/>
            <person name="Andreopoulos B."/>
            <person name="Lipzen A."/>
            <person name="Chen C."/>
            <person name="Yan M."/>
            <person name="Daum C."/>
            <person name="Ng V."/>
            <person name="Clum A."/>
            <person name="Steindorff A."/>
            <person name="Ohm R.A."/>
            <person name="Martin F."/>
            <person name="Silar P."/>
            <person name="Natvig D.O."/>
            <person name="Lalanne C."/>
            <person name="Gautier V."/>
            <person name="Ament-Velasquez S.L."/>
            <person name="Kruys A."/>
            <person name="Hutchinson M.I."/>
            <person name="Powell A.J."/>
            <person name="Barry K."/>
            <person name="Miller A.N."/>
            <person name="Grigoriev I.V."/>
            <person name="Debuchy R."/>
            <person name="Gladieux P."/>
            <person name="Hiltunen Thoren M."/>
            <person name="Johannesson H."/>
        </authorList>
    </citation>
    <scope>NUCLEOTIDE SEQUENCE</scope>
    <source>
        <strain evidence="4">CBS 958.72</strain>
    </source>
</reference>
<protein>
    <recommendedName>
        <fullName evidence="3">PKS/mFAS DH domain-containing protein</fullName>
    </recommendedName>
</protein>
<evidence type="ECO:0000259" key="3">
    <source>
        <dbReference type="PROSITE" id="PS52019"/>
    </source>
</evidence>
<feature type="region of interest" description="N-terminal hotdog fold" evidence="1">
    <location>
        <begin position="1"/>
        <end position="53"/>
    </location>
</feature>
<accession>A0AAE0JUQ5</accession>
<feature type="region of interest" description="Disordered" evidence="2">
    <location>
        <begin position="280"/>
        <end position="309"/>
    </location>
</feature>
<reference evidence="4" key="2">
    <citation type="submission" date="2023-06" db="EMBL/GenBank/DDBJ databases">
        <authorList>
            <consortium name="Lawrence Berkeley National Laboratory"/>
            <person name="Haridas S."/>
            <person name="Hensen N."/>
            <person name="Bonometti L."/>
            <person name="Westerberg I."/>
            <person name="Brannstrom I.O."/>
            <person name="Guillou S."/>
            <person name="Cros-Aarteil S."/>
            <person name="Calhoun S."/>
            <person name="Kuo A."/>
            <person name="Mondo S."/>
            <person name="Pangilinan J."/>
            <person name="Riley R."/>
            <person name="Labutti K."/>
            <person name="Andreopoulos B."/>
            <person name="Lipzen A."/>
            <person name="Chen C."/>
            <person name="Yanf M."/>
            <person name="Daum C."/>
            <person name="Ng V."/>
            <person name="Clum A."/>
            <person name="Steindorff A."/>
            <person name="Ohm R."/>
            <person name="Martin F."/>
            <person name="Silar P."/>
            <person name="Natvig D."/>
            <person name="Lalanne C."/>
            <person name="Gautier V."/>
            <person name="Ament-Velasquez S.L."/>
            <person name="Kruys A."/>
            <person name="Hutchinson M.I."/>
            <person name="Powell A.J."/>
            <person name="Barry K."/>
            <person name="Miller A.N."/>
            <person name="Grigoriev I.V."/>
            <person name="Debuchy R."/>
            <person name="Gladieux P."/>
            <person name="Thoren M.H."/>
            <person name="Johannesson H."/>
        </authorList>
    </citation>
    <scope>NUCLEOTIDE SEQUENCE</scope>
    <source>
        <strain evidence="4">CBS 958.72</strain>
    </source>
</reference>
<comment type="caution">
    <text evidence="4">The sequence shown here is derived from an EMBL/GenBank/DDBJ whole genome shotgun (WGS) entry which is preliminary data.</text>
</comment>
<feature type="domain" description="PKS/mFAS DH" evidence="3">
    <location>
        <begin position="1"/>
        <end position="281"/>
    </location>
</feature>
<evidence type="ECO:0000256" key="2">
    <source>
        <dbReference type="SAM" id="MobiDB-lite"/>
    </source>
</evidence>
<comment type="caution">
    <text evidence="1">Lacks conserved residue(s) required for the propagation of feature annotation.</text>
</comment>
<gene>
    <name evidence="4" type="ORF">B0T24DRAFT_96122</name>
</gene>
<feature type="compositionally biased region" description="Basic and acidic residues" evidence="2">
    <location>
        <begin position="46"/>
        <end position="57"/>
    </location>
</feature>
<evidence type="ECO:0000313" key="5">
    <source>
        <dbReference type="Proteomes" id="UP001287356"/>
    </source>
</evidence>
<dbReference type="EMBL" id="JAULSN010000010">
    <property type="protein sequence ID" value="KAK3361805.1"/>
    <property type="molecule type" value="Genomic_DNA"/>
</dbReference>
<feature type="region of interest" description="Disordered" evidence="2">
    <location>
        <begin position="78"/>
        <end position="111"/>
    </location>
</feature>
<dbReference type="PROSITE" id="PS52019">
    <property type="entry name" value="PKS_MFAS_DH"/>
    <property type="match status" value="1"/>
</dbReference>
<dbReference type="InterPro" id="IPR049900">
    <property type="entry name" value="PKS_mFAS_DH"/>
</dbReference>
<feature type="region of interest" description="Disordered" evidence="2">
    <location>
        <begin position="41"/>
        <end position="66"/>
    </location>
</feature>
<dbReference type="InterPro" id="IPR049551">
    <property type="entry name" value="PKS_DH_C"/>
</dbReference>
<dbReference type="Gene3D" id="3.10.129.110">
    <property type="entry name" value="Polyketide synthase dehydratase"/>
    <property type="match status" value="1"/>
</dbReference>
<proteinExistence type="predicted"/>
<dbReference type="AlphaFoldDB" id="A0AAE0JUQ5"/>
<dbReference type="Proteomes" id="UP001287356">
    <property type="component" value="Unassembled WGS sequence"/>
</dbReference>
<dbReference type="InterPro" id="IPR042104">
    <property type="entry name" value="PKS_dehydratase_sf"/>
</dbReference>
<name>A0AAE0JUQ5_9PEZI</name>
<evidence type="ECO:0000313" key="4">
    <source>
        <dbReference type="EMBL" id="KAK3361805.1"/>
    </source>
</evidence>
<keyword evidence="5" id="KW-1185">Reference proteome</keyword>
<dbReference type="Pfam" id="PF14765">
    <property type="entry name" value="PS-DH"/>
    <property type="match status" value="1"/>
</dbReference>
<feature type="region of interest" description="C-terminal hotdog fold" evidence="1">
    <location>
        <begin position="126"/>
        <end position="281"/>
    </location>
</feature>
<organism evidence="4 5">
    <name type="scientific">Lasiosphaeria ovina</name>
    <dbReference type="NCBI Taxonomy" id="92902"/>
    <lineage>
        <taxon>Eukaryota</taxon>
        <taxon>Fungi</taxon>
        <taxon>Dikarya</taxon>
        <taxon>Ascomycota</taxon>
        <taxon>Pezizomycotina</taxon>
        <taxon>Sordariomycetes</taxon>
        <taxon>Sordariomycetidae</taxon>
        <taxon>Sordariales</taxon>
        <taxon>Lasiosphaeriaceae</taxon>
        <taxon>Lasiosphaeria</taxon>
    </lineage>
</organism>
<evidence type="ECO:0000256" key="1">
    <source>
        <dbReference type="PROSITE-ProRule" id="PRU01363"/>
    </source>
</evidence>
<sequence length="309" mass="33046">MFLVEGQDVEVLLNIRASNSDSNEDLFRISSYEAGRGRLQQCSGSVKEDAVPQDRRKSPSAFHLDPKTEAMLRAVTDAHNDASSDSASPNSKVTSSVASDAGAGTATPQTPDCAGQMCDKLDPSKLQAVAGSRPSIYKYVETLGVAYPHAFQSLVEFTANETEVAAHCCACNTVSDMPLKHETPYKVQPSVLDTMLQLPLLSLGTRGKAGADVTYLPSAIRHVTVSSRWKKRMNESFCAHSTVEPRSGTFMVDTFSSPGSEAASISMAGSELKAVPIAAPEPAKPRERAELSLQVGAGQAARDQRRGQR</sequence>